<dbReference type="GeneID" id="81469898"/>
<protein>
    <submittedName>
        <fullName evidence="1">Transposase</fullName>
    </submittedName>
</protein>
<dbReference type="GO" id="GO:0006313">
    <property type="term" value="P:DNA transposition"/>
    <property type="evidence" value="ECO:0007669"/>
    <property type="project" value="InterPro"/>
</dbReference>
<gene>
    <name evidence="1" type="ORF">IAE60_02905</name>
</gene>
<proteinExistence type="predicted"/>
<dbReference type="GO" id="GO:0004803">
    <property type="term" value="F:transposase activity"/>
    <property type="evidence" value="ECO:0007669"/>
    <property type="project" value="InterPro"/>
</dbReference>
<evidence type="ECO:0000313" key="2">
    <source>
        <dbReference type="Proteomes" id="UP000515838"/>
    </source>
</evidence>
<dbReference type="EMBL" id="CP060731">
    <property type="protein sequence ID" value="QNN78403.1"/>
    <property type="molecule type" value="Genomic_DNA"/>
</dbReference>
<dbReference type="Pfam" id="PF01527">
    <property type="entry name" value="HTH_Tnp_1"/>
    <property type="match status" value="1"/>
</dbReference>
<dbReference type="InterPro" id="IPR002514">
    <property type="entry name" value="Transposase_8"/>
</dbReference>
<name>A0A7G9TE78_PSEMX</name>
<evidence type="ECO:0000313" key="1">
    <source>
        <dbReference type="EMBL" id="QNN78403.1"/>
    </source>
</evidence>
<accession>A0A7G9TE78</accession>
<reference evidence="1 2" key="1">
    <citation type="submission" date="2020-08" db="EMBL/GenBank/DDBJ databases">
        <title>Streptomycin Non-resistant strain, P. mexicana.</title>
        <authorList>
            <person name="Ganesh-Kumar S."/>
            <person name="Zhe T."/>
            <person name="Yu Z."/>
            <person name="Min Y."/>
        </authorList>
    </citation>
    <scope>NUCLEOTIDE SEQUENCE [LARGE SCALE GENOMIC DNA]</scope>
    <source>
        <strain evidence="1 2">GTZY2</strain>
    </source>
</reference>
<dbReference type="GO" id="GO:0003677">
    <property type="term" value="F:DNA binding"/>
    <property type="evidence" value="ECO:0007669"/>
    <property type="project" value="InterPro"/>
</dbReference>
<dbReference type="RefSeq" id="WP_187573791.1">
    <property type="nucleotide sequence ID" value="NZ_CP060731.1"/>
</dbReference>
<dbReference type="Proteomes" id="UP000515838">
    <property type="component" value="Chromosome"/>
</dbReference>
<organism evidence="1 2">
    <name type="scientific">Pseudoxanthomonas mexicana</name>
    <dbReference type="NCBI Taxonomy" id="128785"/>
    <lineage>
        <taxon>Bacteria</taxon>
        <taxon>Pseudomonadati</taxon>
        <taxon>Pseudomonadota</taxon>
        <taxon>Gammaproteobacteria</taxon>
        <taxon>Lysobacterales</taxon>
        <taxon>Lysobacteraceae</taxon>
        <taxon>Pseudoxanthomonas</taxon>
    </lineage>
</organism>
<sequence>MHQRHAAATPSRCQHRTLTTYYAWKSKYAGLEVSQLRHLKDVETELARLKRMYADLALEHHASKDVLLRNG</sequence>
<dbReference type="AlphaFoldDB" id="A0A7G9TE78"/>